<evidence type="ECO:0000313" key="2">
    <source>
        <dbReference type="EMBL" id="AEJ18744.1"/>
    </source>
</evidence>
<dbReference type="PANTHER" id="PTHR37524">
    <property type="entry name" value="RIBOSOMAL RNA LARGE SUBUNIT METHYLTRANSFERASE M"/>
    <property type="match status" value="1"/>
</dbReference>
<dbReference type="eggNOG" id="COG2933">
    <property type="taxonomic scope" value="Bacteria"/>
</dbReference>
<organism evidence="2 3">
    <name type="scientific">Gracilinema caldarium (strain ATCC 51460 / DSM 7334 / H1)</name>
    <name type="common">Treponema caldarium</name>
    <dbReference type="NCBI Taxonomy" id="744872"/>
    <lineage>
        <taxon>Bacteria</taxon>
        <taxon>Pseudomonadati</taxon>
        <taxon>Spirochaetota</taxon>
        <taxon>Spirochaetia</taxon>
        <taxon>Spirochaetales</taxon>
        <taxon>Breznakiellaceae</taxon>
        <taxon>Gracilinema</taxon>
    </lineage>
</organism>
<keyword evidence="3" id="KW-1185">Reference proteome</keyword>
<dbReference type="GO" id="GO:0032259">
    <property type="term" value="P:methylation"/>
    <property type="evidence" value="ECO:0007669"/>
    <property type="project" value="UniProtKB-KW"/>
</dbReference>
<dbReference type="EMBL" id="CP002868">
    <property type="protein sequence ID" value="AEJ18744.1"/>
    <property type="molecule type" value="Genomic_DNA"/>
</dbReference>
<keyword evidence="2" id="KW-0808">Transferase</keyword>
<dbReference type="STRING" id="744872.Spica_0584"/>
<accession>F8F1A0</accession>
<gene>
    <name evidence="2" type="ordered locus">Spica_0584</name>
</gene>
<dbReference type="SUPFAM" id="SSF53335">
    <property type="entry name" value="S-adenosyl-L-methionine-dependent methyltransferases"/>
    <property type="match status" value="1"/>
</dbReference>
<dbReference type="Pfam" id="PF01728">
    <property type="entry name" value="FtsJ"/>
    <property type="match status" value="1"/>
</dbReference>
<dbReference type="RefSeq" id="WP_013968056.1">
    <property type="nucleotide sequence ID" value="NC_015732.1"/>
</dbReference>
<sequence>MSAQSEVMEGIIYQGIDEFQDHLQKELGQYEYLGGKLYFAGGPRKDAFWTENIWLTPIKITFNSISEGAKSLRDIQRNWAPVLFTQYRRGMLIQEKLPPINQKERPFPWLIPDSFMGSWTLLDANTMLASPFCTSPFPGGKISFIENKVDPPSRAYLKLQEALVRARKWPQAGERCLDAGACPGGWTWVLTQLGARVTAIDRSPLDDRLMQHPLVTYIKHDAFTLKPEEIGPVDWLFSDVICYPPRLYEWIQKWLASGLAKNYICTIKMQGEGDFETPKAFAAIPGSQVVHLNYNKHELTWIKLADSTRDPDN</sequence>
<name>F8F1A0_GRAC1</name>
<dbReference type="InterPro" id="IPR029063">
    <property type="entry name" value="SAM-dependent_MTases_sf"/>
</dbReference>
<evidence type="ECO:0000259" key="1">
    <source>
        <dbReference type="Pfam" id="PF01728"/>
    </source>
</evidence>
<dbReference type="PANTHER" id="PTHR37524:SF2">
    <property type="entry name" value="RIBOSOMAL RNA METHYLTRANSFERASE FTSJ DOMAIN-CONTAINING PROTEIN"/>
    <property type="match status" value="1"/>
</dbReference>
<dbReference type="AlphaFoldDB" id="F8F1A0"/>
<protein>
    <submittedName>
        <fullName evidence="2">RNA 2'-O-ribose methyltransferase</fullName>
    </submittedName>
</protein>
<reference evidence="3" key="1">
    <citation type="journal article" date="2013" name="Stand. Genomic Sci.">
        <title>Genome sequence of the thermophilic fresh-water bacterium Spirochaeta caldaria type strain (H1(T)), reclassification of Spirochaeta caldaria, Spirochaeta stenostrepta, and Spirochaeta zuelzerae in the genus Treponema as Treponema caldaria comb. nov., Treponema stenostrepta comb. nov., and Treponema zuelzerae comb. nov., and emendation of the genus Treponema.</title>
        <authorList>
            <person name="Abt B."/>
            <person name="Goker M."/>
            <person name="Scheuner C."/>
            <person name="Han C."/>
            <person name="Lu M."/>
            <person name="Misra M."/>
            <person name="Lapidus A."/>
            <person name="Nolan M."/>
            <person name="Lucas S."/>
            <person name="Hammon N."/>
            <person name="Deshpande S."/>
            <person name="Cheng J.F."/>
            <person name="Tapia R."/>
            <person name="Goodwin L.A."/>
            <person name="Pitluck S."/>
            <person name="Liolios K."/>
            <person name="Pagani I."/>
            <person name="Ivanova N."/>
            <person name="Mavromatis K."/>
            <person name="Mikhailova N."/>
            <person name="Huntemann M."/>
            <person name="Pati A."/>
            <person name="Chen A."/>
            <person name="Palaniappan K."/>
            <person name="Land M."/>
            <person name="Hauser L."/>
            <person name="Jeffries C.D."/>
            <person name="Rohde M."/>
            <person name="Spring S."/>
            <person name="Gronow S."/>
            <person name="Detter J.C."/>
            <person name="Bristow J."/>
            <person name="Eisen J.A."/>
            <person name="Markowitz V."/>
            <person name="Hugenholtz P."/>
            <person name="Kyrpides N.C."/>
            <person name="Woyke T."/>
            <person name="Klenk H.P."/>
        </authorList>
    </citation>
    <scope>NUCLEOTIDE SEQUENCE</scope>
    <source>
        <strain evidence="3">ATCC 51460 / DSM 7334 / H1</strain>
    </source>
</reference>
<keyword evidence="2" id="KW-0489">Methyltransferase</keyword>
<proteinExistence type="predicted"/>
<dbReference type="HOGENOM" id="CLU_051814_0_0_12"/>
<dbReference type="InterPro" id="IPR002877">
    <property type="entry name" value="RNA_MeTrfase_FtsJ_dom"/>
</dbReference>
<evidence type="ECO:0000313" key="3">
    <source>
        <dbReference type="Proteomes" id="UP000000503"/>
    </source>
</evidence>
<dbReference type="Proteomes" id="UP000000503">
    <property type="component" value="Chromosome"/>
</dbReference>
<dbReference type="Gene3D" id="3.40.50.150">
    <property type="entry name" value="Vaccinia Virus protein VP39"/>
    <property type="match status" value="1"/>
</dbReference>
<feature type="domain" description="Ribosomal RNA methyltransferase FtsJ" evidence="1">
    <location>
        <begin position="153"/>
        <end position="241"/>
    </location>
</feature>
<dbReference type="OrthoDB" id="154490at2"/>
<dbReference type="KEGG" id="scd:Spica_0584"/>
<dbReference type="GO" id="GO:0008168">
    <property type="term" value="F:methyltransferase activity"/>
    <property type="evidence" value="ECO:0007669"/>
    <property type="project" value="UniProtKB-KW"/>
</dbReference>